<feature type="compositionally biased region" description="Basic residues" evidence="1">
    <location>
        <begin position="127"/>
        <end position="147"/>
    </location>
</feature>
<gene>
    <name evidence="2" type="ORF">TRSC58_07215</name>
</gene>
<evidence type="ECO:0000256" key="1">
    <source>
        <dbReference type="SAM" id="MobiDB-lite"/>
    </source>
</evidence>
<reference evidence="2 3" key="1">
    <citation type="submission" date="2013-07" db="EMBL/GenBank/DDBJ databases">
        <authorList>
            <person name="Stoco P.H."/>
            <person name="Wagner G."/>
            <person name="Gerber A."/>
            <person name="Zaha A."/>
            <person name="Thompson C."/>
            <person name="Bartholomeu D.C."/>
            <person name="Luckemeyer D.D."/>
            <person name="Bahia D."/>
            <person name="Loreto E."/>
            <person name="Prestes E.B."/>
            <person name="Lima F.M."/>
            <person name="Rodrigues-Luiz G."/>
            <person name="Vallejo G.A."/>
            <person name="Filho J.F."/>
            <person name="Monteiro K.M."/>
            <person name="Tyler K.M."/>
            <person name="de Almeida L.G."/>
            <person name="Ortiz M.F."/>
            <person name="Siervo M.A."/>
            <person name="de Moraes M.H."/>
            <person name="Cunha O.L."/>
            <person name="Mendonca-Neto R."/>
            <person name="Silva R."/>
            <person name="Teixeira S.M."/>
            <person name="Murta S.M."/>
            <person name="Sincero T.C."/>
            <person name="Mendes T.A."/>
            <person name="Urmenyi T.P."/>
            <person name="Silva V.G."/>
            <person name="da Rocha W.D."/>
            <person name="Andersson B."/>
            <person name="Romanha A.J."/>
            <person name="Steindel M."/>
            <person name="de Vasconcelos A.T."/>
            <person name="Grisard E.C."/>
        </authorList>
    </citation>
    <scope>NUCLEOTIDE SEQUENCE [LARGE SCALE GENOMIC DNA]</scope>
    <source>
        <strain evidence="2 3">SC58</strain>
    </source>
</reference>
<proteinExistence type="predicted"/>
<dbReference type="AlphaFoldDB" id="A0A061IT99"/>
<feature type="region of interest" description="Disordered" evidence="1">
    <location>
        <begin position="104"/>
        <end position="149"/>
    </location>
</feature>
<dbReference type="EMBL" id="AUPL01007222">
    <property type="protein sequence ID" value="ESL05160.1"/>
    <property type="molecule type" value="Genomic_DNA"/>
</dbReference>
<accession>A0A061IT99</accession>
<feature type="compositionally biased region" description="Polar residues" evidence="1">
    <location>
        <begin position="1"/>
        <end position="12"/>
    </location>
</feature>
<sequence length="231" mass="25110">MSLYATSATNALTPPLESGGMPETWPSHQSVSWLKWASSLSEGRPSTILSSDNTSNAAKVVANATLSPAPRCFMTLSTTNAAAYEVLCFSKGCRPRPTFTPSWRYAATPPHRRHQQPRRPAPAINVRHQHQSCKNKKQPGSSAKKKKEPSYEWAALRPNVFNGSPPPLSPIVVLRTTTRSNAYSRRGPMSALKISGLQNVSGEQTSSADSQYILLPELLEGEIKTTAALPI</sequence>
<evidence type="ECO:0000313" key="2">
    <source>
        <dbReference type="EMBL" id="ESL05160.1"/>
    </source>
</evidence>
<dbReference type="VEuPathDB" id="TriTrypDB:TRSC58_07215"/>
<organism evidence="2 3">
    <name type="scientific">Trypanosoma rangeli SC58</name>
    <dbReference type="NCBI Taxonomy" id="429131"/>
    <lineage>
        <taxon>Eukaryota</taxon>
        <taxon>Discoba</taxon>
        <taxon>Euglenozoa</taxon>
        <taxon>Kinetoplastea</taxon>
        <taxon>Metakinetoplastina</taxon>
        <taxon>Trypanosomatida</taxon>
        <taxon>Trypanosomatidae</taxon>
        <taxon>Trypanosoma</taxon>
        <taxon>Herpetosoma</taxon>
    </lineage>
</organism>
<keyword evidence="3" id="KW-1185">Reference proteome</keyword>
<comment type="caution">
    <text evidence="2">The sequence shown here is derived from an EMBL/GenBank/DDBJ whole genome shotgun (WGS) entry which is preliminary data.</text>
</comment>
<feature type="region of interest" description="Disordered" evidence="1">
    <location>
        <begin position="1"/>
        <end position="24"/>
    </location>
</feature>
<protein>
    <submittedName>
        <fullName evidence="2">Uncharacterized protein</fullName>
    </submittedName>
</protein>
<dbReference type="Proteomes" id="UP000031737">
    <property type="component" value="Unassembled WGS sequence"/>
</dbReference>
<evidence type="ECO:0000313" key="3">
    <source>
        <dbReference type="Proteomes" id="UP000031737"/>
    </source>
</evidence>
<name>A0A061IT99_TRYRA</name>